<dbReference type="InterPro" id="IPR001482">
    <property type="entry name" value="T2SS/T4SS_dom"/>
</dbReference>
<protein>
    <recommendedName>
        <fullName evidence="4">Bacterial type II secretion system protein E domain-containing protein</fullName>
    </recommendedName>
</protein>
<evidence type="ECO:0000256" key="2">
    <source>
        <dbReference type="ARBA" id="ARBA00022741"/>
    </source>
</evidence>
<dbReference type="Proteomes" id="UP000317730">
    <property type="component" value="Unassembled WGS sequence"/>
</dbReference>
<dbReference type="SUPFAM" id="SSF52540">
    <property type="entry name" value="P-loop containing nucleoside triphosphate hydrolases"/>
    <property type="match status" value="1"/>
</dbReference>
<gene>
    <name evidence="5" type="ORF">APE01nite_20890</name>
</gene>
<dbReference type="AlphaFoldDB" id="A0A4Y3TWR6"/>
<accession>A0A4Y3TWR6</accession>
<evidence type="ECO:0000313" key="5">
    <source>
        <dbReference type="EMBL" id="GEB86292.1"/>
    </source>
</evidence>
<dbReference type="PANTHER" id="PTHR30258:SF3">
    <property type="entry name" value="SLL1921 PROTEIN"/>
    <property type="match status" value="1"/>
</dbReference>
<keyword evidence="2" id="KW-0547">Nucleotide-binding</keyword>
<dbReference type="GO" id="GO:0005524">
    <property type="term" value="F:ATP binding"/>
    <property type="evidence" value="ECO:0007669"/>
    <property type="project" value="UniProtKB-KW"/>
</dbReference>
<feature type="domain" description="Bacterial type II secretion system protein E" evidence="4">
    <location>
        <begin position="118"/>
        <end position="527"/>
    </location>
</feature>
<keyword evidence="3" id="KW-0067">ATP-binding</keyword>
<dbReference type="Gene3D" id="3.40.50.300">
    <property type="entry name" value="P-loop containing nucleotide triphosphate hydrolases"/>
    <property type="match status" value="1"/>
</dbReference>
<dbReference type="EMBL" id="BJMV01000011">
    <property type="protein sequence ID" value="GEB86292.1"/>
    <property type="molecule type" value="Genomic_DNA"/>
</dbReference>
<dbReference type="GO" id="GO:0016887">
    <property type="term" value="F:ATP hydrolysis activity"/>
    <property type="evidence" value="ECO:0007669"/>
    <property type="project" value="TreeGrafter"/>
</dbReference>
<proteinExistence type="inferred from homology"/>
<dbReference type="OrthoDB" id="9804785at2"/>
<dbReference type="RefSeq" id="WP_141377303.1">
    <property type="nucleotide sequence ID" value="NZ_BAPL01000004.1"/>
</dbReference>
<comment type="similarity">
    <text evidence="1">Belongs to the GSP E family.</text>
</comment>
<keyword evidence="6" id="KW-1185">Reference proteome</keyword>
<evidence type="ECO:0000256" key="1">
    <source>
        <dbReference type="ARBA" id="ARBA00006611"/>
    </source>
</evidence>
<dbReference type="GO" id="GO:0005886">
    <property type="term" value="C:plasma membrane"/>
    <property type="evidence" value="ECO:0007669"/>
    <property type="project" value="TreeGrafter"/>
</dbReference>
<organism evidence="5 6">
    <name type="scientific">Acetobacter peroxydans</name>
    <dbReference type="NCBI Taxonomy" id="104098"/>
    <lineage>
        <taxon>Bacteria</taxon>
        <taxon>Pseudomonadati</taxon>
        <taxon>Pseudomonadota</taxon>
        <taxon>Alphaproteobacteria</taxon>
        <taxon>Acetobacterales</taxon>
        <taxon>Acetobacteraceae</taxon>
        <taxon>Acetobacter</taxon>
    </lineage>
</organism>
<dbReference type="InterPro" id="IPR027417">
    <property type="entry name" value="P-loop_NTPase"/>
</dbReference>
<sequence length="560" mass="62790">MGSIWSRLLGSSVRAKNDEPTARQAQVVIDMPRNLEGQLFIDASGEEKTVYASSQLRDRLHFLQWLDGLRYVEGFRGVRVQYVPLSSVTEKMEHAHQNSAIMETPKEDVEVRDRALALLTEIGGYNSSDIRIRRLSKHTEVACRINGRYMVVHEWDNPFADRLMRAMYRLGSSQAASVTDSQFQDGGISGDILKGTGLDNVRIVRGPCAPLSEGGWFMILRLQSIRKGVNRRIRGNIGTLQQLKPPPGHLRLKDYGFSQAQIDRLMGIAMSPSGALVFTAPTGHGKTTTLYEIWAEKARVQPGRNIVTIEQPVELNMPWAIQLDIPNTDSEEENGRALRERQRNTLRMDPDDIGLGEVRDADGALTCITAVQTGHFVAFTCHVDDPFGLPLRLQLMDITRLEFRTTCNASLIRGIVTQRLVPVICPHCAVLWTADDPRLPAIIKQAIPSWCPDMSLVRRVGAGCEHCYGTGISGRTCVAEVIETDAELMSDFVTYGENVARHRYRSRPDADPSLLETAMERVAEGKLDPFDVNTIVERIRHREKVLKERHDGTVRKERSC</sequence>
<comment type="caution">
    <text evidence="5">The sequence shown here is derived from an EMBL/GenBank/DDBJ whole genome shotgun (WGS) entry which is preliminary data.</text>
</comment>
<name>A0A4Y3TWR6_9PROT</name>
<evidence type="ECO:0000256" key="3">
    <source>
        <dbReference type="ARBA" id="ARBA00022840"/>
    </source>
</evidence>
<evidence type="ECO:0000313" key="6">
    <source>
        <dbReference type="Proteomes" id="UP000317730"/>
    </source>
</evidence>
<dbReference type="PANTHER" id="PTHR30258">
    <property type="entry name" value="TYPE II SECRETION SYSTEM PROTEIN GSPE-RELATED"/>
    <property type="match status" value="1"/>
</dbReference>
<evidence type="ECO:0000259" key="4">
    <source>
        <dbReference type="Pfam" id="PF00437"/>
    </source>
</evidence>
<dbReference type="Pfam" id="PF00437">
    <property type="entry name" value="T2SSE"/>
    <property type="match status" value="1"/>
</dbReference>
<reference evidence="5 6" key="1">
    <citation type="submission" date="2019-06" db="EMBL/GenBank/DDBJ databases">
        <title>Whole genome shotgun sequence of Acetobacter peroxydans NBRC 13755.</title>
        <authorList>
            <person name="Hosoyama A."/>
            <person name="Uohara A."/>
            <person name="Ohji S."/>
            <person name="Ichikawa N."/>
        </authorList>
    </citation>
    <scope>NUCLEOTIDE SEQUENCE [LARGE SCALE GENOMIC DNA]</scope>
    <source>
        <strain evidence="5 6">NBRC 13755</strain>
    </source>
</reference>